<accession>A0A9D1ESE4</accession>
<dbReference type="InterPro" id="IPR052536">
    <property type="entry name" value="ABC-4_Integral_Memb_Prot"/>
</dbReference>
<keyword evidence="6" id="KW-0813">Transport</keyword>
<dbReference type="InterPro" id="IPR027022">
    <property type="entry name" value="ABC_permease_BceB-typ"/>
</dbReference>
<protein>
    <submittedName>
        <fullName evidence="8">FtsX-like permease family protein</fullName>
    </submittedName>
</protein>
<keyword evidence="2 6" id="KW-1003">Cell membrane</keyword>
<feature type="transmembrane region" description="Helical" evidence="6">
    <location>
        <begin position="58"/>
        <end position="77"/>
    </location>
</feature>
<evidence type="ECO:0000259" key="7">
    <source>
        <dbReference type="Pfam" id="PF02687"/>
    </source>
</evidence>
<reference evidence="8" key="1">
    <citation type="submission" date="2020-10" db="EMBL/GenBank/DDBJ databases">
        <authorList>
            <person name="Gilroy R."/>
        </authorList>
    </citation>
    <scope>NUCLEOTIDE SEQUENCE</scope>
    <source>
        <strain evidence="8">CHK190-19873</strain>
    </source>
</reference>
<keyword evidence="3 6" id="KW-0812">Transmembrane</keyword>
<name>A0A9D1ESE4_9FIRM</name>
<comment type="caution">
    <text evidence="8">The sequence shown here is derived from an EMBL/GenBank/DDBJ whole genome shotgun (WGS) entry which is preliminary data.</text>
</comment>
<organism evidence="8 9">
    <name type="scientific">Candidatus Limivivens intestinipullorum</name>
    <dbReference type="NCBI Taxonomy" id="2840858"/>
    <lineage>
        <taxon>Bacteria</taxon>
        <taxon>Bacillati</taxon>
        <taxon>Bacillota</taxon>
        <taxon>Clostridia</taxon>
        <taxon>Lachnospirales</taxon>
        <taxon>Lachnospiraceae</taxon>
        <taxon>Lachnospiraceae incertae sedis</taxon>
        <taxon>Candidatus Limivivens</taxon>
    </lineage>
</organism>
<feature type="transmembrane region" description="Helical" evidence="6">
    <location>
        <begin position="595"/>
        <end position="621"/>
    </location>
</feature>
<evidence type="ECO:0000313" key="9">
    <source>
        <dbReference type="Proteomes" id="UP000823935"/>
    </source>
</evidence>
<dbReference type="Pfam" id="PF02687">
    <property type="entry name" value="FtsX"/>
    <property type="match status" value="1"/>
</dbReference>
<dbReference type="AlphaFoldDB" id="A0A9D1ESE4"/>
<dbReference type="Proteomes" id="UP000823935">
    <property type="component" value="Unassembled WGS sequence"/>
</dbReference>
<gene>
    <name evidence="8" type="ORF">IAB44_07560</name>
</gene>
<feature type="transmembrane region" description="Helical" evidence="6">
    <location>
        <begin position="287"/>
        <end position="311"/>
    </location>
</feature>
<feature type="transmembrane region" description="Helical" evidence="6">
    <location>
        <begin position="199"/>
        <end position="218"/>
    </location>
</feature>
<feature type="domain" description="ABC3 transporter permease C-terminal" evidence="7">
    <location>
        <begin position="63"/>
        <end position="178"/>
    </location>
</feature>
<evidence type="ECO:0000313" key="8">
    <source>
        <dbReference type="EMBL" id="HIS31390.1"/>
    </source>
</evidence>
<feature type="transmembrane region" description="Helical" evidence="6">
    <location>
        <begin position="155"/>
        <end position="178"/>
    </location>
</feature>
<comment type="similarity">
    <text evidence="6">Belongs to the ABC-4 integral membrane protein family.</text>
</comment>
<dbReference type="InterPro" id="IPR003838">
    <property type="entry name" value="ABC3_permease_C"/>
</dbReference>
<comment type="subcellular location">
    <subcellularLocation>
        <location evidence="1 6">Cell membrane</location>
        <topology evidence="1 6">Multi-pass membrane protein</topology>
    </subcellularLocation>
</comment>
<feature type="transmembrane region" description="Helical" evidence="6">
    <location>
        <begin position="108"/>
        <end position="129"/>
    </location>
</feature>
<dbReference type="EMBL" id="DVIQ01000037">
    <property type="protein sequence ID" value="HIS31390.1"/>
    <property type="molecule type" value="Genomic_DNA"/>
</dbReference>
<dbReference type="PIRSF" id="PIRSF018968">
    <property type="entry name" value="ABC_permease_BceB"/>
    <property type="match status" value="1"/>
</dbReference>
<feature type="transmembrane region" description="Helical" evidence="6">
    <location>
        <begin position="627"/>
        <end position="651"/>
    </location>
</feature>
<evidence type="ECO:0000256" key="3">
    <source>
        <dbReference type="ARBA" id="ARBA00022692"/>
    </source>
</evidence>
<evidence type="ECO:0000256" key="6">
    <source>
        <dbReference type="PIRNR" id="PIRNR018968"/>
    </source>
</evidence>
<reference evidence="8" key="2">
    <citation type="journal article" date="2021" name="PeerJ">
        <title>Extensive microbial diversity within the chicken gut microbiome revealed by metagenomics and culture.</title>
        <authorList>
            <person name="Gilroy R."/>
            <person name="Ravi A."/>
            <person name="Getino M."/>
            <person name="Pursley I."/>
            <person name="Horton D.L."/>
            <person name="Alikhan N.F."/>
            <person name="Baker D."/>
            <person name="Gharbi K."/>
            <person name="Hall N."/>
            <person name="Watson M."/>
            <person name="Adriaenssens E.M."/>
            <person name="Foster-Nyarko E."/>
            <person name="Jarju S."/>
            <person name="Secka A."/>
            <person name="Antonio M."/>
            <person name="Oren A."/>
            <person name="Chaudhuri R.R."/>
            <person name="La Ragione R."/>
            <person name="Hildebrand F."/>
            <person name="Pallen M.J."/>
        </authorList>
    </citation>
    <scope>NUCLEOTIDE SEQUENCE</scope>
    <source>
        <strain evidence="8">CHK190-19873</strain>
    </source>
</reference>
<feature type="transmembrane region" description="Helical" evidence="6">
    <location>
        <begin position="21"/>
        <end position="38"/>
    </location>
</feature>
<dbReference type="GO" id="GO:0005886">
    <property type="term" value="C:plasma membrane"/>
    <property type="evidence" value="ECO:0007669"/>
    <property type="project" value="UniProtKB-SubCell"/>
</dbReference>
<dbReference type="PANTHER" id="PTHR46795">
    <property type="entry name" value="ABC TRANSPORTER PERMEASE-RELATED-RELATED"/>
    <property type="match status" value="1"/>
</dbReference>
<feature type="transmembrane region" description="Helical" evidence="6">
    <location>
        <begin position="230"/>
        <end position="254"/>
    </location>
</feature>
<evidence type="ECO:0000256" key="4">
    <source>
        <dbReference type="ARBA" id="ARBA00022989"/>
    </source>
</evidence>
<keyword evidence="5 6" id="KW-0472">Membrane</keyword>
<evidence type="ECO:0000256" key="2">
    <source>
        <dbReference type="ARBA" id="ARBA00022475"/>
    </source>
</evidence>
<keyword evidence="4 6" id="KW-1133">Transmembrane helix</keyword>
<sequence length="661" mass="74390">MNKRFFPKLAAGNIRKNSKTYLPYILTCVITVAVFYIVKSLSLNPGLERMVGDETLIFTMSFGSWVTGLFALIFLFYTNSFLIKRRKQEFAVFNILGMEKRHLAKTMAWEALYVALISLAGGLLLGLALDKIMFLAISKVIGAEISLGFFVSEKAIYTTVFLFAGIFLLIFLNAVRQIHMANPVDLLREGRAGDREPKAKWLTAILGLLCVAAGYYLALTVENPVASITVFFGAVILVIAGTYLLFTAGSIALLKLLRKNKGYYYKPRHFTSVSGLIYRMKQNAVGLANICVLSTIVLVMISTTSSMMLGLEDILHTRYPYDFVLYSDESSAERTRDMVEKVQNLQTETGLSVTDEIQYTYLAFAAVEDGDSFQVTRSGSLMVLDSIRNLIFVPLDDYNAAMGTEETLEEGEILLYSNRSAFRYPSLKVFDKEYRIKKTLDEFLGNGIIAANASDSQFIVVRDMEEMEDLRKKQKEALADIANDFRHFYGFDTDAGEEEQTAFYQDLTSLLEENEFQGSAESKTDARAGFVGLYGGLFFLGIFLGILFIMATVLIIYYKQISEGYDDKERFEIMQKVGMSRQEVRATIRSQILTVFFLPLVLAGCHVAAAFPLLCRILALLNLTNTGLYLACAIVCFLVFTAMYVFIYLLTARTYYRIVRR</sequence>
<proteinExistence type="inferred from homology"/>
<dbReference type="GO" id="GO:0055085">
    <property type="term" value="P:transmembrane transport"/>
    <property type="evidence" value="ECO:0007669"/>
    <property type="project" value="UniProtKB-UniRule"/>
</dbReference>
<evidence type="ECO:0000256" key="5">
    <source>
        <dbReference type="ARBA" id="ARBA00023136"/>
    </source>
</evidence>
<feature type="transmembrane region" description="Helical" evidence="6">
    <location>
        <begin position="533"/>
        <end position="558"/>
    </location>
</feature>
<dbReference type="PANTHER" id="PTHR46795:SF3">
    <property type="entry name" value="ABC TRANSPORTER PERMEASE"/>
    <property type="match status" value="1"/>
</dbReference>
<evidence type="ECO:0000256" key="1">
    <source>
        <dbReference type="ARBA" id="ARBA00004651"/>
    </source>
</evidence>